<evidence type="ECO:0000256" key="2">
    <source>
        <dbReference type="ARBA" id="ARBA00022670"/>
    </source>
</evidence>
<dbReference type="EMBL" id="CAJNOT010000920">
    <property type="protein sequence ID" value="CAF1109765.1"/>
    <property type="molecule type" value="Genomic_DNA"/>
</dbReference>
<dbReference type="InterPro" id="IPR038765">
    <property type="entry name" value="Papain-like_cys_pep_sf"/>
</dbReference>
<keyword evidence="5" id="KW-0378">Hydrolase</keyword>
<dbReference type="InterPro" id="IPR001876">
    <property type="entry name" value="Znf_RanBP2"/>
</dbReference>
<evidence type="ECO:0000259" key="10">
    <source>
        <dbReference type="PROSITE" id="PS50203"/>
    </source>
</evidence>
<keyword evidence="7" id="KW-0862">Zinc</keyword>
<dbReference type="CDD" id="cd00044">
    <property type="entry name" value="CysPc"/>
    <property type="match status" value="1"/>
</dbReference>
<dbReference type="Gene3D" id="3.90.70.10">
    <property type="entry name" value="Cysteine proteinases"/>
    <property type="match status" value="1"/>
</dbReference>
<dbReference type="EMBL" id="CAJOBD010004289">
    <property type="protein sequence ID" value="CAF3988461.1"/>
    <property type="molecule type" value="Genomic_DNA"/>
</dbReference>
<dbReference type="Proteomes" id="UP000663836">
    <property type="component" value="Unassembled WGS sequence"/>
</dbReference>
<keyword evidence="4" id="KW-0863">Zinc-finger</keyword>
<reference evidence="11" key="1">
    <citation type="submission" date="2021-02" db="EMBL/GenBank/DDBJ databases">
        <authorList>
            <person name="Nowell W R."/>
        </authorList>
    </citation>
    <scope>NUCLEOTIDE SEQUENCE</scope>
</reference>
<dbReference type="PANTHER" id="PTHR10183:SF382">
    <property type="entry name" value="CALPAIN-15"/>
    <property type="match status" value="1"/>
</dbReference>
<dbReference type="AlphaFoldDB" id="A0A814PRK9"/>
<dbReference type="Pfam" id="PF00648">
    <property type="entry name" value="Peptidase_C2"/>
    <property type="match status" value="1"/>
</dbReference>
<feature type="domain" description="Calpain catalytic" evidence="10">
    <location>
        <begin position="101"/>
        <end position="394"/>
    </location>
</feature>
<evidence type="ECO:0000256" key="4">
    <source>
        <dbReference type="ARBA" id="ARBA00022771"/>
    </source>
</evidence>
<evidence type="ECO:0000313" key="13">
    <source>
        <dbReference type="Proteomes" id="UP000663864"/>
    </source>
</evidence>
<sequence length="658" mass="75426">MNKIKKVDNTNKWSCQFCTYLNPVSAYPTCLMCEQSDSSLTKYNSANNSSQLINTSKSSSSSSITTTSISVTVHDRQNNDEINAEKLFHRIQSYCRKNKIHFVDDQFPPSSGSIGYINHSYQWLRISQIRSLSLTDRFLSWNVYLSSSEPSDIQQGELGDCWLLAALALITERPEMLEHIVLTKEVNAQGVYLIRLCHHGLWKTIVVDDCFPCTQDKQLAYSKANRRQLYVPLIEKACAKLFGSYADLIGGKTEEGLQLLTGSPCTHIDLNPHDHILDSNIAWAKLLSACEAHLLIGATTGRRNINEEEYQRIHIHSNHAFSILAAYYLSEISMPFVLVRDPHARVNYREEIITSSILSQLNSILPFHLPSGAFWISWPVFLQFFNSITISSYANDYYDIREVAKFTRSSIEPIPTFHFYVSKTSIVDISLHYHCKRRQSVIHHIQSFVLCNIEHEPSKAIGTRVAILQTHRGGFTHWTGSLSSGTYILIPFSTSFWDEKNHESIRDYTLVIHSKIPIDLHVINESATALTDCLIATVPKENFNRSYHKDFKYYSTPGRCDFVMFIAQNLSSTNYLNIDIDMNDSMYIRSSRQSFITHDCIPPKHKQIIFLTEWTNQHSQTAKLTYVYQTSFVQQSNNSVPAINIDKNDFHSFRRLKY</sequence>
<evidence type="ECO:0000256" key="8">
    <source>
        <dbReference type="PIRSR" id="PIRSR622684-1"/>
    </source>
</evidence>
<feature type="active site" evidence="8">
    <location>
        <position position="161"/>
    </location>
</feature>
<comment type="caution">
    <text evidence="11">The sequence shown here is derived from an EMBL/GenBank/DDBJ whole genome shotgun (WGS) entry which is preliminary data.</text>
</comment>
<keyword evidence="3" id="KW-0479">Metal-binding</keyword>
<dbReference type="PRINTS" id="PR00704">
    <property type="entry name" value="CALPAIN"/>
</dbReference>
<evidence type="ECO:0000256" key="7">
    <source>
        <dbReference type="ARBA" id="ARBA00022833"/>
    </source>
</evidence>
<dbReference type="PROSITE" id="PS00139">
    <property type="entry name" value="THIOL_PROTEASE_CYS"/>
    <property type="match status" value="1"/>
</dbReference>
<dbReference type="GO" id="GO:0005737">
    <property type="term" value="C:cytoplasm"/>
    <property type="evidence" value="ECO:0007669"/>
    <property type="project" value="TreeGrafter"/>
</dbReference>
<keyword evidence="6" id="KW-0788">Thiol protease</keyword>
<evidence type="ECO:0000256" key="9">
    <source>
        <dbReference type="PROSITE-ProRule" id="PRU00239"/>
    </source>
</evidence>
<dbReference type="InterPro" id="IPR000169">
    <property type="entry name" value="Pept_cys_AS"/>
</dbReference>
<dbReference type="Proteomes" id="UP000663864">
    <property type="component" value="Unassembled WGS sequence"/>
</dbReference>
<evidence type="ECO:0000256" key="6">
    <source>
        <dbReference type="ARBA" id="ARBA00022807"/>
    </source>
</evidence>
<evidence type="ECO:0000256" key="3">
    <source>
        <dbReference type="ARBA" id="ARBA00022723"/>
    </source>
</evidence>
<evidence type="ECO:0000256" key="5">
    <source>
        <dbReference type="ARBA" id="ARBA00022801"/>
    </source>
</evidence>
<gene>
    <name evidence="12" type="ORF">JBS370_LOCUS25585</name>
    <name evidence="11" type="ORF">ZHD862_LOCUS18046</name>
</gene>
<dbReference type="PROSITE" id="PS50203">
    <property type="entry name" value="CALPAIN_CAT"/>
    <property type="match status" value="1"/>
</dbReference>
<protein>
    <recommendedName>
        <fullName evidence="10">Calpain catalytic domain-containing protein</fullName>
    </recommendedName>
</protein>
<dbReference type="SMART" id="SM00230">
    <property type="entry name" value="CysPc"/>
    <property type="match status" value="1"/>
</dbReference>
<feature type="active site" evidence="8">
    <location>
        <position position="319"/>
    </location>
</feature>
<dbReference type="GO" id="GO:0004198">
    <property type="term" value="F:calcium-dependent cysteine-type endopeptidase activity"/>
    <property type="evidence" value="ECO:0007669"/>
    <property type="project" value="InterPro"/>
</dbReference>
<proteinExistence type="inferred from homology"/>
<dbReference type="InterPro" id="IPR022684">
    <property type="entry name" value="Calpain_cysteine_protease"/>
</dbReference>
<dbReference type="InterPro" id="IPR001300">
    <property type="entry name" value="Peptidase_C2_calpain_cat"/>
</dbReference>
<dbReference type="PANTHER" id="PTHR10183">
    <property type="entry name" value="CALPAIN"/>
    <property type="match status" value="1"/>
</dbReference>
<dbReference type="SMART" id="SM00547">
    <property type="entry name" value="ZnF_RBZ"/>
    <property type="match status" value="1"/>
</dbReference>
<evidence type="ECO:0000256" key="1">
    <source>
        <dbReference type="ARBA" id="ARBA00007623"/>
    </source>
</evidence>
<comment type="caution">
    <text evidence="9">Lacks conserved residue(s) required for the propagation of feature annotation.</text>
</comment>
<dbReference type="GO" id="GO:0006508">
    <property type="term" value="P:proteolysis"/>
    <property type="evidence" value="ECO:0007669"/>
    <property type="project" value="UniProtKB-KW"/>
</dbReference>
<dbReference type="SUPFAM" id="SSF54001">
    <property type="entry name" value="Cysteine proteinases"/>
    <property type="match status" value="1"/>
</dbReference>
<keyword evidence="2" id="KW-0645">Protease</keyword>
<name>A0A814PRK9_9BILA</name>
<comment type="similarity">
    <text evidence="1">Belongs to the peptidase C2 family.</text>
</comment>
<evidence type="ECO:0000313" key="12">
    <source>
        <dbReference type="EMBL" id="CAF3988461.1"/>
    </source>
</evidence>
<dbReference type="GO" id="GO:0008270">
    <property type="term" value="F:zinc ion binding"/>
    <property type="evidence" value="ECO:0007669"/>
    <property type="project" value="UniProtKB-KW"/>
</dbReference>
<accession>A0A814PRK9</accession>
<organism evidence="11 13">
    <name type="scientific">Rotaria sordida</name>
    <dbReference type="NCBI Taxonomy" id="392033"/>
    <lineage>
        <taxon>Eukaryota</taxon>
        <taxon>Metazoa</taxon>
        <taxon>Spiralia</taxon>
        <taxon>Gnathifera</taxon>
        <taxon>Rotifera</taxon>
        <taxon>Eurotatoria</taxon>
        <taxon>Bdelloidea</taxon>
        <taxon>Philodinida</taxon>
        <taxon>Philodinidae</taxon>
        <taxon>Rotaria</taxon>
    </lineage>
</organism>
<evidence type="ECO:0000313" key="11">
    <source>
        <dbReference type="EMBL" id="CAF1109765.1"/>
    </source>
</evidence>